<evidence type="ECO:0000313" key="1">
    <source>
        <dbReference type="EMBL" id="RCN44392.1"/>
    </source>
</evidence>
<evidence type="ECO:0000313" key="2">
    <source>
        <dbReference type="Proteomes" id="UP000252519"/>
    </source>
</evidence>
<proteinExistence type="predicted"/>
<accession>A0A368GJ48</accession>
<dbReference type="PANTHER" id="PTHR33936:SF24">
    <property type="entry name" value="C2H2-TYPE DOMAIN-CONTAINING PROTEIN"/>
    <property type="match status" value="1"/>
</dbReference>
<dbReference type="AlphaFoldDB" id="A0A368GJ48"/>
<dbReference type="PANTHER" id="PTHR33936">
    <property type="entry name" value="PROTEIN CBG17840"/>
    <property type="match status" value="1"/>
</dbReference>
<dbReference type="InterPro" id="IPR052797">
    <property type="entry name" value="RegFact_GeneExpr_CellDeath"/>
</dbReference>
<name>A0A368GJ48_ANCCA</name>
<dbReference type="EMBL" id="JOJR01000130">
    <property type="protein sequence ID" value="RCN44392.1"/>
    <property type="molecule type" value="Genomic_DNA"/>
</dbReference>
<sequence length="207" mass="23768">MRCNRALPTPGYSKKNRTNTKKVVRYCTAFMKVEYCRRHCGHEQEPALLTMDEASEAYIVSLLKDGFKYSQVLTKVGDGCKATDTTHTRLYYTTTRDIRTIAIRNKVDPARRHDVDAESVEMRVREENIDDGIRLYTPATNDADEGFVLVIITPIQKTWLEKYGSRAICVDDTFNLTPYSLRLADEWDMGYRRLTSYPIGKGVSLYA</sequence>
<protein>
    <submittedName>
        <fullName evidence="1">Uncharacterized protein</fullName>
    </submittedName>
</protein>
<dbReference type="STRING" id="29170.A0A368GJ48"/>
<organism evidence="1 2">
    <name type="scientific">Ancylostoma caninum</name>
    <name type="common">Dog hookworm</name>
    <dbReference type="NCBI Taxonomy" id="29170"/>
    <lineage>
        <taxon>Eukaryota</taxon>
        <taxon>Metazoa</taxon>
        <taxon>Ecdysozoa</taxon>
        <taxon>Nematoda</taxon>
        <taxon>Chromadorea</taxon>
        <taxon>Rhabditida</taxon>
        <taxon>Rhabditina</taxon>
        <taxon>Rhabditomorpha</taxon>
        <taxon>Strongyloidea</taxon>
        <taxon>Ancylostomatidae</taxon>
        <taxon>Ancylostomatinae</taxon>
        <taxon>Ancylostoma</taxon>
    </lineage>
</organism>
<comment type="caution">
    <text evidence="1">The sequence shown here is derived from an EMBL/GenBank/DDBJ whole genome shotgun (WGS) entry which is preliminary data.</text>
</comment>
<dbReference type="Proteomes" id="UP000252519">
    <property type="component" value="Unassembled WGS sequence"/>
</dbReference>
<reference evidence="1 2" key="1">
    <citation type="submission" date="2014-10" db="EMBL/GenBank/DDBJ databases">
        <title>Draft genome of the hookworm Ancylostoma caninum.</title>
        <authorList>
            <person name="Mitreva M."/>
        </authorList>
    </citation>
    <scope>NUCLEOTIDE SEQUENCE [LARGE SCALE GENOMIC DNA]</scope>
    <source>
        <strain evidence="1 2">Baltimore</strain>
    </source>
</reference>
<dbReference type="OrthoDB" id="5866964at2759"/>
<gene>
    <name evidence="1" type="ORF">ANCCAN_09606</name>
</gene>
<keyword evidence="2" id="KW-1185">Reference proteome</keyword>